<keyword evidence="16" id="KW-1185">Reference proteome</keyword>
<dbReference type="GO" id="GO:0005524">
    <property type="term" value="F:ATP binding"/>
    <property type="evidence" value="ECO:0007669"/>
    <property type="project" value="UniProtKB-UniRule"/>
</dbReference>
<evidence type="ECO:0000259" key="14">
    <source>
        <dbReference type="PROSITE" id="PS51456"/>
    </source>
</evidence>
<dbReference type="Gene3D" id="6.20.240.20">
    <property type="match status" value="1"/>
</dbReference>
<dbReference type="PROSITE" id="PS50096">
    <property type="entry name" value="IQ"/>
    <property type="match status" value="6"/>
</dbReference>
<dbReference type="GO" id="GO:0016459">
    <property type="term" value="C:myosin complex"/>
    <property type="evidence" value="ECO:0007669"/>
    <property type="project" value="UniProtKB-KW"/>
</dbReference>
<evidence type="ECO:0000313" key="15">
    <source>
        <dbReference type="EMBL" id="NXK21750.1"/>
    </source>
</evidence>
<evidence type="ECO:0000256" key="11">
    <source>
        <dbReference type="SAM" id="Coils"/>
    </source>
</evidence>
<dbReference type="SMART" id="SM00015">
    <property type="entry name" value="IQ"/>
    <property type="match status" value="6"/>
</dbReference>
<dbReference type="Gene3D" id="1.20.5.190">
    <property type="match status" value="3"/>
</dbReference>
<feature type="coiled-coil region" evidence="11">
    <location>
        <begin position="1248"/>
        <end position="1282"/>
    </location>
</feature>
<dbReference type="InterPro" id="IPR027417">
    <property type="entry name" value="P-loop_NTPase"/>
</dbReference>
<feature type="binding site" evidence="10">
    <location>
        <begin position="152"/>
        <end position="159"/>
    </location>
    <ligand>
        <name>ATP</name>
        <dbReference type="ChEBI" id="CHEBI:30616"/>
    </ligand>
</feature>
<dbReference type="Gene3D" id="1.20.120.720">
    <property type="entry name" value="Myosin VI head, motor domain, U50 subdomain"/>
    <property type="match status" value="1"/>
</dbReference>
<feature type="coiled-coil region" evidence="11">
    <location>
        <begin position="913"/>
        <end position="958"/>
    </location>
</feature>
<evidence type="ECO:0000256" key="1">
    <source>
        <dbReference type="ARBA" id="ARBA00008314"/>
    </source>
</evidence>
<name>A0A7L0HRD1_AREIN</name>
<dbReference type="PANTHER" id="PTHR13140:SF356">
    <property type="entry name" value="UNCONVENTIONAL MYOSIN-VB"/>
    <property type="match status" value="1"/>
</dbReference>
<reference evidence="15 16" key="1">
    <citation type="submission" date="2019-09" db="EMBL/GenBank/DDBJ databases">
        <title>Bird 10,000 Genomes (B10K) Project - Family phase.</title>
        <authorList>
            <person name="Zhang G."/>
        </authorList>
    </citation>
    <scope>NUCLEOTIDE SEQUENCE [LARGE SCALE GENOMIC DNA]</scope>
    <source>
        <strain evidence="15">B10K-DU-005-73</strain>
        <tissue evidence="15">Liver</tissue>
    </source>
</reference>
<dbReference type="Gene3D" id="1.10.10.820">
    <property type="match status" value="1"/>
</dbReference>
<keyword evidence="4 10" id="KW-0067">ATP-binding</keyword>
<dbReference type="PRINTS" id="PR00193">
    <property type="entry name" value="MYOSINHEAVY"/>
</dbReference>
<dbReference type="GO" id="GO:0051015">
    <property type="term" value="F:actin filament binding"/>
    <property type="evidence" value="ECO:0007669"/>
    <property type="project" value="TreeGrafter"/>
</dbReference>
<dbReference type="GO" id="GO:0005737">
    <property type="term" value="C:cytoplasm"/>
    <property type="evidence" value="ECO:0007669"/>
    <property type="project" value="TreeGrafter"/>
</dbReference>
<protein>
    <submittedName>
        <fullName evidence="15">MYO5B protein</fullName>
    </submittedName>
</protein>
<dbReference type="PROSITE" id="PS51456">
    <property type="entry name" value="MYOSIN_MOTOR"/>
    <property type="match status" value="1"/>
</dbReference>
<dbReference type="GO" id="GO:0005516">
    <property type="term" value="F:calmodulin binding"/>
    <property type="evidence" value="ECO:0007669"/>
    <property type="project" value="UniProtKB-KW"/>
</dbReference>
<dbReference type="CDD" id="cd15470">
    <property type="entry name" value="Myo5_CBD"/>
    <property type="match status" value="1"/>
</dbReference>
<proteinExistence type="inferred from homology"/>
<feature type="coiled-coil region" evidence="11">
    <location>
        <begin position="1353"/>
        <end position="1445"/>
    </location>
</feature>
<feature type="region of interest" description="Actin-binding" evidence="10">
    <location>
        <begin position="626"/>
        <end position="648"/>
    </location>
</feature>
<dbReference type="Pfam" id="PF00063">
    <property type="entry name" value="Myosin_head"/>
    <property type="match status" value="1"/>
</dbReference>
<dbReference type="SMART" id="SM01132">
    <property type="entry name" value="DIL"/>
    <property type="match status" value="1"/>
</dbReference>
<dbReference type="PANTHER" id="PTHR13140">
    <property type="entry name" value="MYOSIN"/>
    <property type="match status" value="1"/>
</dbReference>
<gene>
    <name evidence="15" type="primary">Myo5b_2</name>
    <name evidence="15" type="ORF">AREINT_R06273</name>
</gene>
<feature type="compositionally biased region" description="Basic residues" evidence="12">
    <location>
        <begin position="594"/>
        <end position="605"/>
    </location>
</feature>
<feature type="domain" description="Dilute" evidence="13">
    <location>
        <begin position="1534"/>
        <end position="1807"/>
    </location>
</feature>
<dbReference type="InterPro" id="IPR000048">
    <property type="entry name" value="IQ_motif_EF-hand-BS"/>
</dbReference>
<dbReference type="InterPro" id="IPR036961">
    <property type="entry name" value="Kinesin_motor_dom_sf"/>
</dbReference>
<evidence type="ECO:0000256" key="5">
    <source>
        <dbReference type="ARBA" id="ARBA00022860"/>
    </source>
</evidence>
<evidence type="ECO:0000256" key="3">
    <source>
        <dbReference type="ARBA" id="ARBA00022741"/>
    </source>
</evidence>
<evidence type="ECO:0000256" key="10">
    <source>
        <dbReference type="PROSITE-ProRule" id="PRU00782"/>
    </source>
</evidence>
<dbReference type="CDD" id="cd01380">
    <property type="entry name" value="MYSc_Myo5"/>
    <property type="match status" value="1"/>
</dbReference>
<feature type="non-terminal residue" evidence="15">
    <location>
        <position position="1"/>
    </location>
</feature>
<dbReference type="GO" id="GO:0000146">
    <property type="term" value="F:microfilament motor activity"/>
    <property type="evidence" value="ECO:0007669"/>
    <property type="project" value="TreeGrafter"/>
</dbReference>
<dbReference type="InterPro" id="IPR001609">
    <property type="entry name" value="Myosin_head_motor_dom-like"/>
</dbReference>
<feature type="domain" description="Myosin motor" evidence="14">
    <location>
        <begin position="58"/>
        <end position="747"/>
    </location>
</feature>
<evidence type="ECO:0000256" key="9">
    <source>
        <dbReference type="ARBA" id="ARBA00023203"/>
    </source>
</evidence>
<dbReference type="FunFam" id="1.20.5.190:FF:000001">
    <property type="entry name" value="unconventional myosin-Va"/>
    <property type="match status" value="2"/>
</dbReference>
<keyword evidence="9 10" id="KW-0009">Actin-binding</keyword>
<feature type="compositionally biased region" description="Low complexity" evidence="12">
    <location>
        <begin position="1150"/>
        <end position="1160"/>
    </location>
</feature>
<dbReference type="Pfam" id="PF00612">
    <property type="entry name" value="IQ"/>
    <property type="match status" value="5"/>
</dbReference>
<keyword evidence="2" id="KW-0677">Repeat</keyword>
<evidence type="ECO:0000256" key="4">
    <source>
        <dbReference type="ARBA" id="ARBA00022840"/>
    </source>
</evidence>
<keyword evidence="7 10" id="KW-0518">Myosin</keyword>
<dbReference type="Gene3D" id="1.20.58.530">
    <property type="match status" value="1"/>
</dbReference>
<dbReference type="GO" id="GO:0016020">
    <property type="term" value="C:membrane"/>
    <property type="evidence" value="ECO:0007669"/>
    <property type="project" value="TreeGrafter"/>
</dbReference>
<keyword evidence="5" id="KW-0112">Calmodulin-binding</keyword>
<dbReference type="FunFam" id="1.10.10.820:FF:000001">
    <property type="entry name" value="Myosin heavy chain"/>
    <property type="match status" value="1"/>
</dbReference>
<evidence type="ECO:0000256" key="8">
    <source>
        <dbReference type="ARBA" id="ARBA00023175"/>
    </source>
</evidence>
<feature type="coiled-coil region" evidence="11">
    <location>
        <begin position="1008"/>
        <end position="1088"/>
    </location>
</feature>
<feature type="region of interest" description="Disordered" evidence="12">
    <location>
        <begin position="1113"/>
        <end position="1170"/>
    </location>
</feature>
<evidence type="ECO:0000256" key="12">
    <source>
        <dbReference type="SAM" id="MobiDB-lite"/>
    </source>
</evidence>
<keyword evidence="6 11" id="KW-0175">Coiled coil</keyword>
<dbReference type="SUPFAM" id="SSF52540">
    <property type="entry name" value="P-loop containing nucleoside triphosphate hydrolases"/>
    <property type="match status" value="2"/>
</dbReference>
<dbReference type="Pfam" id="PF01843">
    <property type="entry name" value="DIL"/>
    <property type="match status" value="1"/>
</dbReference>
<accession>A0A7L0HRD1</accession>
<keyword evidence="3 10" id="KW-0547">Nucleotide-binding</keyword>
<evidence type="ECO:0000313" key="16">
    <source>
        <dbReference type="Proteomes" id="UP000541811"/>
    </source>
</evidence>
<feature type="non-terminal residue" evidence="15">
    <location>
        <position position="1854"/>
    </location>
</feature>
<evidence type="ECO:0000256" key="2">
    <source>
        <dbReference type="ARBA" id="ARBA00022737"/>
    </source>
</evidence>
<dbReference type="InterPro" id="IPR036103">
    <property type="entry name" value="MYSc_Myo5"/>
</dbReference>
<comment type="similarity">
    <text evidence="1 10">Belongs to the TRAFAC class myosin-kinesin ATPase superfamily. Myosin family.</text>
</comment>
<keyword evidence="8 10" id="KW-0505">Motor protein</keyword>
<sequence>QGARVWIPDCVEVWRVAEITRDYKEGDAVLHLRLEDGSALVHPVEFQLPPLCNPDCLSGTNDLVALSYLHEPAVLHSLRRRFLEANAIYTYCGIILVAINPYKPLPIYEEEVIYAYSGHEMGDMDPHIFALAEEAYKQMVRFGKNQSLIISGESGAGKTVSAKYVMRYFTTIGGCLGDSSMEEKVLASSPIMEAFGNAKTTRNDNSSRFGKYIEIGFSQDHVTGATIKTYLLEKSRVTFQAKAERNYHIFYQLCASAALPELQGLGLRGAETFFYTSQGTAALCTSDAVDLDSTRHAFLLLGVPEADQLELFSILAAILHLGNIVVRGKDRHGDGCFVEPTNEALGLFCTLLGVEVSQVMRWLCHRKLVTAGETYLKPLSRQQALDSRDALAKHMYGQVFRWMVSRVNRALRSREGHQTSIGILDIYGFEMFELNSFEQFCINYANEKLQQLFNLHVFKLEQEEYVAEGIPWVFVDFCDNQPCIDLIEGRLGILDLLNEECKMPQGSDGSWAQKLYQTHLGSFHFQKPKRPVDAFVVCHFAGKVEYQCDGFVEKNRDAVPEELVGLLRASKSALITELFLEEGDGPVSLQSRRSSGHRMVGRPSRRSLPSSQKSKKSIASQFKASLKRLMETLSSTTLHYVRCIKPNDSKQPFVFDSRRAVEQLRACGVLETIRISASGYPSRWTYQEFLERYRALVSREELMSPDERQITSCALERLLQDPSKYQCGKNKVFFRAGQVAQLEELRSRRLRGACVLLQRHLRGWLARRRLARARAAAICLQRHARGMLARRLVRMLQRTRAAVTLQKTLRMVLARRSYLQLRQAAITIQAFARGMLARRLYQQMVWHQKAVVIQAAVRGWLARSRYARLRRAVIYLQCCCRRVRARRELRRLRVEARSVEHYKELHKGMEIKVIQLQCRLDEQAQEKQRLVEQLSGLNAAHAEEVRCLRAEMQRLREDAARDAQVQQLQERLAELEKHNMKNSLGQEVEELKKVDRVFTCPSTFPQRLAEVEAMKLQLGEEKDDLMQRMLEQSQDLEEQRQRAVRESQGLLQELEEERARYQSLVQDYARLEQGYENLRDEVAFQRAVTVLPRMMYQQILGVQRNNLVLLSPSQQSTLRRSPSSESFLGSESSYLSSMSTAPSRDDSDQQAEASSDAAGDSGVGDDKQTVPSPGYGYSCALGLLARSWSHWGGVSADLLVPSTGAKPRLCTQGMEERWQLVPERAQPQPGGEVVLNGTVGQDPFEKAYLLLLKQLNAANEELARIREELRRSKAATELEEKKPLDFLKRRVSPCPSAMSRARSRLVGLAHSALLPLQNIAEMLGLGRSPEKVAADDDLKHAYDAMQVANRLLATQLQEEKQQHEEEVEGLHLDIRSLKQLSQQQAALIQDLQRHQGQEGLQHHVLKLKEENWELAQKLEKQERTTLKLQKQLRAYAKQIQELTGKEATGPAQELGASAAVLSQSSMVPSLAGPSQAMLAWRMEDEGRIIKAIIIDYKPQSSPGMLPDLPAYILFLCFRHADHCHDQPRAHSLLDAAINAIKRVMKKHSDDFDVVALWLANTYRLLNCLRQYGQDESYWQGNTARQNEHRLQNVDPQSFCHSLGALAVQLYQQLIRIAEKHLKPMIVAAMLESEPIQGLSSSSCPPGLRRSLAAPAHTLPELLQKLGSFHAALDRCGLATSVGHQVLRQLLFLVSGTTLNYLLLRKDTCSWSRGIQLRYNISQLEQWLRAEGLLQSGAHEVLEPLVQAAQLLQVKKVTEEDAGALCSLCTVLSPQQVVKILRSYTPTAGLEERISPSFISSVEKQLQMQYGGESSQLLVDTSHLFPVHLPFTASPLHLDELRVPDTLDLAFLVRL</sequence>
<evidence type="ECO:0000256" key="7">
    <source>
        <dbReference type="ARBA" id="ARBA00023123"/>
    </source>
</evidence>
<feature type="region of interest" description="Disordered" evidence="12">
    <location>
        <begin position="586"/>
        <end position="615"/>
    </location>
</feature>
<dbReference type="InterPro" id="IPR002710">
    <property type="entry name" value="Dilute_dom"/>
</dbReference>
<dbReference type="SMART" id="SM00242">
    <property type="entry name" value="MYSc"/>
    <property type="match status" value="1"/>
</dbReference>
<dbReference type="GO" id="GO:0007015">
    <property type="term" value="P:actin filament organization"/>
    <property type="evidence" value="ECO:0007669"/>
    <property type="project" value="TreeGrafter"/>
</dbReference>
<organism evidence="15 16">
    <name type="scientific">Arenaria interpres</name>
    <name type="common">Ruddy turnstone</name>
    <name type="synonym">Tringa interpres</name>
    <dbReference type="NCBI Taxonomy" id="54971"/>
    <lineage>
        <taxon>Eukaryota</taxon>
        <taxon>Metazoa</taxon>
        <taxon>Chordata</taxon>
        <taxon>Craniata</taxon>
        <taxon>Vertebrata</taxon>
        <taxon>Euteleostomi</taxon>
        <taxon>Archelosauria</taxon>
        <taxon>Archosauria</taxon>
        <taxon>Dinosauria</taxon>
        <taxon>Saurischia</taxon>
        <taxon>Theropoda</taxon>
        <taxon>Coelurosauria</taxon>
        <taxon>Aves</taxon>
        <taxon>Neognathae</taxon>
        <taxon>Neoaves</taxon>
        <taxon>Charadriiformes</taxon>
        <taxon>Scolopacidae</taxon>
        <taxon>Arenaria</taxon>
    </lineage>
</organism>
<dbReference type="PROSITE" id="PS51126">
    <property type="entry name" value="DILUTE"/>
    <property type="match status" value="1"/>
</dbReference>
<dbReference type="Proteomes" id="UP000541811">
    <property type="component" value="Unassembled WGS sequence"/>
</dbReference>
<evidence type="ECO:0000256" key="6">
    <source>
        <dbReference type="ARBA" id="ARBA00023054"/>
    </source>
</evidence>
<dbReference type="EMBL" id="VXAK01012007">
    <property type="protein sequence ID" value="NXK21750.1"/>
    <property type="molecule type" value="Genomic_DNA"/>
</dbReference>
<evidence type="ECO:0000259" key="13">
    <source>
        <dbReference type="PROSITE" id="PS51126"/>
    </source>
</evidence>
<comment type="caution">
    <text evidence="15">The sequence shown here is derived from an EMBL/GenBank/DDBJ whole genome shotgun (WGS) entry which is preliminary data.</text>
</comment>
<feature type="compositionally biased region" description="Low complexity" evidence="12">
    <location>
        <begin position="1121"/>
        <end position="1139"/>
    </location>
</feature>
<dbReference type="Gene3D" id="3.40.850.10">
    <property type="entry name" value="Kinesin motor domain"/>
    <property type="match status" value="1"/>
</dbReference>